<keyword evidence="2" id="KW-1185">Reference proteome</keyword>
<reference evidence="1" key="1">
    <citation type="submission" date="2019-08" db="EMBL/GenBank/DDBJ databases">
        <title>Genome sequence of Clostridiales bacterium MT110.</title>
        <authorList>
            <person name="Cao J."/>
        </authorList>
    </citation>
    <scope>NUCLEOTIDE SEQUENCE</scope>
    <source>
        <strain evidence="1">MT110</strain>
    </source>
</reference>
<dbReference type="EMBL" id="CP042469">
    <property type="protein sequence ID" value="QOX65909.1"/>
    <property type="molecule type" value="Genomic_DNA"/>
</dbReference>
<dbReference type="Proteomes" id="UP000594014">
    <property type="component" value="Chromosome"/>
</dbReference>
<accession>A0ACD1AHP5</accession>
<evidence type="ECO:0000313" key="1">
    <source>
        <dbReference type="EMBL" id="QOX65909.1"/>
    </source>
</evidence>
<proteinExistence type="predicted"/>
<gene>
    <name evidence="1" type="ORF">FRZ06_10735</name>
</gene>
<sequence length="180" mass="19342">MMNLIFAGFGGQGVLTAGLIMGKTGVDVGKNVTWIPSYGSEMRGGTANCNVKISDGKIASPFVTKIDILVVMNMPSLAKFEENVVSGGVVIANKTLIGQYNFRKDIQVYEVDATRIADEAENPKGANIVMLGALAASGAMFDAEITWKGIENFFLEKGKSNPKNELVFYTGFTETSKKEI</sequence>
<organism evidence="1 2">
    <name type="scientific">Anoxybacterium hadale</name>
    <dbReference type="NCBI Taxonomy" id="3408580"/>
    <lineage>
        <taxon>Bacteria</taxon>
        <taxon>Bacillati</taxon>
        <taxon>Bacillota</taxon>
        <taxon>Clostridia</taxon>
        <taxon>Peptostreptococcales</taxon>
        <taxon>Anaerovoracaceae</taxon>
        <taxon>Anoxybacterium</taxon>
    </lineage>
</organism>
<evidence type="ECO:0000313" key="2">
    <source>
        <dbReference type="Proteomes" id="UP000594014"/>
    </source>
</evidence>
<name>A0ACD1AHP5_9FIRM</name>
<protein>
    <submittedName>
        <fullName evidence="1">Oxidoreductase</fullName>
    </submittedName>
</protein>